<keyword evidence="6 8" id="KW-0624">Polysaccharide degradation</keyword>
<gene>
    <name evidence="12" type="ORF">GCM10025759_05640</name>
</gene>
<protein>
    <recommendedName>
        <fullName evidence="8">Xylan alpha-1,2-glucuronidase</fullName>
        <ecNumber evidence="8">3.2.1.131</ecNumber>
    </recommendedName>
</protein>
<evidence type="ECO:0000313" key="13">
    <source>
        <dbReference type="Proteomes" id="UP001501083"/>
    </source>
</evidence>
<comment type="subunit">
    <text evidence="8">Homodimer.</text>
</comment>
<evidence type="ECO:0000313" key="12">
    <source>
        <dbReference type="EMBL" id="GAA5069143.1"/>
    </source>
</evidence>
<dbReference type="EC" id="3.2.1.131" evidence="8"/>
<dbReference type="InterPro" id="IPR037054">
    <property type="entry name" value="A-glucoronidase_C_sf"/>
</dbReference>
<evidence type="ECO:0000256" key="6">
    <source>
        <dbReference type="ARBA" id="ARBA00023326"/>
    </source>
</evidence>
<dbReference type="InterPro" id="IPR011099">
    <property type="entry name" value="Glyco_hydro_67_C"/>
</dbReference>
<dbReference type="InterPro" id="IPR029018">
    <property type="entry name" value="Hex-like_dom2"/>
</dbReference>
<evidence type="ECO:0000256" key="4">
    <source>
        <dbReference type="ARBA" id="ARBA00023277"/>
    </source>
</evidence>
<feature type="domain" description="Glycosyl hydrolase family 67 catalytic" evidence="11">
    <location>
        <begin position="183"/>
        <end position="502"/>
    </location>
</feature>
<evidence type="ECO:0000259" key="11">
    <source>
        <dbReference type="Pfam" id="PF07488"/>
    </source>
</evidence>
<feature type="domain" description="Alpha glucuronidase N-terminal" evidence="9">
    <location>
        <begin position="61"/>
        <end position="179"/>
    </location>
</feature>
<dbReference type="Proteomes" id="UP001501083">
    <property type="component" value="Unassembled WGS sequence"/>
</dbReference>
<dbReference type="Gene3D" id="3.90.1330.10">
    <property type="entry name" value="Alpha-glucuronidase, C-terminal domain"/>
    <property type="match status" value="1"/>
</dbReference>
<organism evidence="12 13">
    <name type="scientific">Lysobacter panacisoli</name>
    <dbReference type="NCBI Taxonomy" id="1255263"/>
    <lineage>
        <taxon>Bacteria</taxon>
        <taxon>Pseudomonadati</taxon>
        <taxon>Pseudomonadota</taxon>
        <taxon>Gammaproteobacteria</taxon>
        <taxon>Lysobacterales</taxon>
        <taxon>Lysobacteraceae</taxon>
        <taxon>Lysobacter</taxon>
    </lineage>
</organism>
<dbReference type="EMBL" id="BAABKY010000001">
    <property type="protein sequence ID" value="GAA5069143.1"/>
    <property type="molecule type" value="Genomic_DNA"/>
</dbReference>
<evidence type="ECO:0000259" key="10">
    <source>
        <dbReference type="Pfam" id="PF07477"/>
    </source>
</evidence>
<dbReference type="PIRSF" id="PIRSF029900">
    <property type="entry name" value="Alpha-glucuronds"/>
    <property type="match status" value="1"/>
</dbReference>
<dbReference type="InterPro" id="IPR017853">
    <property type="entry name" value="GH"/>
</dbReference>
<dbReference type="InterPro" id="IPR011395">
    <property type="entry name" value="Glyco_hydro_67_aGlcAse"/>
</dbReference>
<proteinExistence type="inferred from homology"/>
<keyword evidence="4 8" id="KW-0119">Carbohydrate metabolism</keyword>
<name>A0ABP9L106_9GAMM</name>
<evidence type="ECO:0000256" key="5">
    <source>
        <dbReference type="ARBA" id="ARBA00023295"/>
    </source>
</evidence>
<reference evidence="13" key="1">
    <citation type="journal article" date="2019" name="Int. J. Syst. Evol. Microbiol.">
        <title>The Global Catalogue of Microorganisms (GCM) 10K type strain sequencing project: providing services to taxonomists for standard genome sequencing and annotation.</title>
        <authorList>
            <consortium name="The Broad Institute Genomics Platform"/>
            <consortium name="The Broad Institute Genome Sequencing Center for Infectious Disease"/>
            <person name="Wu L."/>
            <person name="Ma J."/>
        </authorList>
    </citation>
    <scope>NUCLEOTIDE SEQUENCE [LARGE SCALE GENOMIC DNA]</scope>
    <source>
        <strain evidence="13">JCM 19212</strain>
    </source>
</reference>
<keyword evidence="5 7" id="KW-0326">Glycosidase</keyword>
<dbReference type="SUPFAM" id="SSF51445">
    <property type="entry name" value="(Trans)glycosidases"/>
    <property type="match status" value="1"/>
</dbReference>
<comment type="caution">
    <text evidence="12">The sequence shown here is derived from an EMBL/GenBank/DDBJ whole genome shotgun (WGS) entry which is preliminary data.</text>
</comment>
<dbReference type="GO" id="GO:0016787">
    <property type="term" value="F:hydrolase activity"/>
    <property type="evidence" value="ECO:0007669"/>
    <property type="project" value="UniProtKB-KW"/>
</dbReference>
<dbReference type="Pfam" id="PF07488">
    <property type="entry name" value="Glyco_hydro_67M"/>
    <property type="match status" value="1"/>
</dbReference>
<comment type="similarity">
    <text evidence="1 7 8">Belongs to the glycosyl hydrolase 67 family.</text>
</comment>
<comment type="catalytic activity">
    <reaction evidence="8">
        <text>Hydrolysis of (1-&gt;2)-alpha-D-(4-O-methyl)glucuronosyl links in the main chain of hardwood xylans.</text>
        <dbReference type="EC" id="3.2.1.131"/>
    </reaction>
</comment>
<keyword evidence="13" id="KW-1185">Reference proteome</keyword>
<evidence type="ECO:0000256" key="3">
    <source>
        <dbReference type="ARBA" id="ARBA00022801"/>
    </source>
</evidence>
<keyword evidence="2 7" id="KW-0858">Xylan degradation</keyword>
<evidence type="ECO:0000256" key="1">
    <source>
        <dbReference type="ARBA" id="ARBA00008833"/>
    </source>
</evidence>
<dbReference type="Gene3D" id="3.20.20.80">
    <property type="entry name" value="Glycosidases"/>
    <property type="match status" value="1"/>
</dbReference>
<dbReference type="PANTHER" id="PTHR39207:SF1">
    <property type="entry name" value="ALPHA-GLUCURONIDASE A"/>
    <property type="match status" value="1"/>
</dbReference>
<evidence type="ECO:0000256" key="2">
    <source>
        <dbReference type="ARBA" id="ARBA00022651"/>
    </source>
</evidence>
<dbReference type="PANTHER" id="PTHR39207">
    <property type="entry name" value="ALPHA-GLUCURONIDASE A"/>
    <property type="match status" value="1"/>
</dbReference>
<evidence type="ECO:0000256" key="8">
    <source>
        <dbReference type="RuleBase" id="RU361198"/>
    </source>
</evidence>
<feature type="domain" description="Glycosyl hydrolase family 67 C-terminal" evidence="10">
    <location>
        <begin position="504"/>
        <end position="727"/>
    </location>
</feature>
<dbReference type="InterPro" id="IPR011100">
    <property type="entry name" value="Glyco_hydro_67_cat"/>
</dbReference>
<evidence type="ECO:0000256" key="7">
    <source>
        <dbReference type="PIRNR" id="PIRNR029900"/>
    </source>
</evidence>
<sequence>MRALHMVRAYRPAGDSVRQAKGAIPRRLAGPFRRAAAAMVLCLCTTLLPAFAAHAEDGYDLWLRYRPIAGAESTGYRAHATRLVAGDATPTQAATRAELLRGLSGLLGTEPVVAAGVDGDGTLIVGTPASSKPIAALKLKTKDLGREGYLIRSVRVDGRPATVIAANDDIGAMYGAFHYLRLLQTRAPVDALDIREAPRTQLRMLNHWDNLNRHVERGYAGESIWDWHKLPDYLDPRYTDYARANASIGINATVLNNVNASAQQLTPMYIAKAAALANVFRPYGIRVFLSARFSAPVEIGGLKTADPLDPAVRKWWADKADEIYRAIPDFGGFLVKANSEGQPGPQDYGRTHADGANMMADAVKPHGGKVIWRAFVYSHETPDDRAKQAYNEFVPLDGKFRDNVMVQVKNGAIDFQPREPFHPLFGAMPKTPLMMEFQITKEYLGFATHLAYLGPLFEETLEADTQVRGLGSTVAKVVDGSLHKYALTGMAGVANIGSDRNWSGSHFDQANWYVYGRLAWNPHLSARDIAQEWTRMTFSNDADVVQPIVGMMMGSREAVVDYMTPLGLHHLMGRSHHYGPGPWVEGGPRADWTSVYYHRATKDGIGFDRTTHGSDAVSQYAPPVARAFDDAAKTPEQFLLWFHHVPWDYTTKSGRPLWDELVHRYSQGVGYVGGMRHTWNGLRGRIDAERHAQVATFLAIQEKEAKWWRDASIAYFQTFSQRPLPEGEAPPEHPLEYYESLEFPFAPGNG</sequence>
<keyword evidence="3 7" id="KW-0378">Hydrolase</keyword>
<dbReference type="InterPro" id="IPR005154">
    <property type="entry name" value="Glyco_hydro_67_aGlcAse_N"/>
</dbReference>
<dbReference type="Gene3D" id="3.30.379.10">
    <property type="entry name" value="Chitobiase/beta-hexosaminidase domain 2-like"/>
    <property type="match status" value="1"/>
</dbReference>
<dbReference type="Pfam" id="PF03648">
    <property type="entry name" value="Glyco_hydro_67N"/>
    <property type="match status" value="1"/>
</dbReference>
<dbReference type="SUPFAM" id="SSF55545">
    <property type="entry name" value="beta-N-acetylhexosaminidase-like domain"/>
    <property type="match status" value="1"/>
</dbReference>
<evidence type="ECO:0000259" key="9">
    <source>
        <dbReference type="Pfam" id="PF03648"/>
    </source>
</evidence>
<accession>A0ABP9L106</accession>
<dbReference type="Pfam" id="PF07477">
    <property type="entry name" value="Glyco_hydro_67C"/>
    <property type="match status" value="1"/>
</dbReference>